<keyword evidence="1" id="KW-0175">Coiled coil</keyword>
<feature type="coiled-coil region" evidence="1">
    <location>
        <begin position="164"/>
        <end position="191"/>
    </location>
</feature>
<name>A0ABY3FLD9_9FLAO</name>
<sequence>MAYLTKSNSLKIISRIDLKNKDSLSGEIYGKSIYFFSNYEKNNLLGLKELLKDPENFIKEYYVPVEATDNLKYVYEGGKPSYHSKPDCELLNSSYKNFEIPEQLREKGKDEVIKFRNWFKGNQYLLDDPDAFVARLKIAFGIIINPKTIDFENSDVEVKENLNLNELENKINLLISNVDQYYNNANEEQKEIIRRYQRLTFLANPKYEIKDNNTRFKDEVIKEFLKQYDVHFKKPITNLLIEYYRVKHNPNLKFEGHLLEQLGFRPCRSCHQENIGIGVNKPVIEINTDDLPF</sequence>
<gene>
    <name evidence="2" type="ORF">IQ05_00822</name>
</gene>
<evidence type="ECO:0000313" key="3">
    <source>
        <dbReference type="Proteomes" id="UP000317519"/>
    </source>
</evidence>
<evidence type="ECO:0000313" key="2">
    <source>
        <dbReference type="EMBL" id="TWI01249.1"/>
    </source>
</evidence>
<accession>A0ABY3FLD9</accession>
<comment type="caution">
    <text evidence="2">The sequence shown here is derived from an EMBL/GenBank/DDBJ whole genome shotgun (WGS) entry which is preliminary data.</text>
</comment>
<organism evidence="2 3">
    <name type="scientific">Flavobacterium tiangeerense</name>
    <dbReference type="NCBI Taxonomy" id="459471"/>
    <lineage>
        <taxon>Bacteria</taxon>
        <taxon>Pseudomonadati</taxon>
        <taxon>Bacteroidota</taxon>
        <taxon>Flavobacteriia</taxon>
        <taxon>Flavobacteriales</taxon>
        <taxon>Flavobacteriaceae</taxon>
        <taxon>Flavobacterium</taxon>
    </lineage>
</organism>
<proteinExistence type="predicted"/>
<dbReference type="EMBL" id="VLKO01000003">
    <property type="protein sequence ID" value="TWI01249.1"/>
    <property type="molecule type" value="Genomic_DNA"/>
</dbReference>
<dbReference type="Proteomes" id="UP000317519">
    <property type="component" value="Unassembled WGS sequence"/>
</dbReference>
<reference evidence="2 3" key="1">
    <citation type="journal article" date="2015" name="Stand. Genomic Sci.">
        <title>Genomic Encyclopedia of Bacterial and Archaeal Type Strains, Phase III: the genomes of soil and plant-associated and newly described type strains.</title>
        <authorList>
            <person name="Whitman W.B."/>
            <person name="Woyke T."/>
            <person name="Klenk H.P."/>
            <person name="Zhou Y."/>
            <person name="Lilburn T.G."/>
            <person name="Beck B.J."/>
            <person name="De Vos P."/>
            <person name="Vandamme P."/>
            <person name="Eisen J.A."/>
            <person name="Garrity G."/>
            <person name="Hugenholtz P."/>
            <person name="Kyrpides N.C."/>
        </authorList>
    </citation>
    <scope>NUCLEOTIDE SEQUENCE [LARGE SCALE GENOMIC DNA]</scope>
    <source>
        <strain evidence="2 3">CGMCC 1.6847</strain>
    </source>
</reference>
<dbReference type="RefSeq" id="WP_144890035.1">
    <property type="nucleotide sequence ID" value="NZ_VLKO01000003.1"/>
</dbReference>
<protein>
    <submittedName>
        <fullName evidence="2">Uncharacterized protein</fullName>
    </submittedName>
</protein>
<keyword evidence="3" id="KW-1185">Reference proteome</keyword>
<evidence type="ECO:0000256" key="1">
    <source>
        <dbReference type="SAM" id="Coils"/>
    </source>
</evidence>